<dbReference type="InterPro" id="IPR031350">
    <property type="entry name" value="Goodbye_dom"/>
</dbReference>
<accession>A0A010QL15</accession>
<dbReference type="PANTHER" id="PTHR10039:SF17">
    <property type="entry name" value="FUNGAL STAND N-TERMINAL GOODBYE DOMAIN-CONTAINING PROTEIN-RELATED"/>
    <property type="match status" value="1"/>
</dbReference>
<dbReference type="PANTHER" id="PTHR10039">
    <property type="entry name" value="AMELOGENIN"/>
    <property type="match status" value="1"/>
</dbReference>
<evidence type="ECO:0000313" key="6">
    <source>
        <dbReference type="Proteomes" id="UP000020467"/>
    </source>
</evidence>
<keyword evidence="6" id="KW-1185">Reference proteome</keyword>
<dbReference type="Gene3D" id="1.25.40.10">
    <property type="entry name" value="Tetratricopeptide repeat domain"/>
    <property type="match status" value="1"/>
</dbReference>
<dbReference type="STRING" id="1445577.A0A010QL15"/>
<evidence type="ECO:0000256" key="2">
    <source>
        <dbReference type="SAM" id="MobiDB-lite"/>
    </source>
</evidence>
<proteinExistence type="predicted"/>
<dbReference type="eggNOG" id="ENOG502SM5F">
    <property type="taxonomic scope" value="Eukaryota"/>
</dbReference>
<dbReference type="Pfam" id="PF24883">
    <property type="entry name" value="NPHP3_N"/>
    <property type="match status" value="1"/>
</dbReference>
<feature type="domain" description="Fungal STAND N-terminal Goodbye" evidence="3">
    <location>
        <begin position="30"/>
        <end position="148"/>
    </location>
</feature>
<reference evidence="5 6" key="1">
    <citation type="submission" date="2014-02" db="EMBL/GenBank/DDBJ databases">
        <title>The genome sequence of Colletotrichum fioriniae PJ7.</title>
        <authorList>
            <person name="Baroncelli R."/>
            <person name="Thon M.R."/>
        </authorList>
    </citation>
    <scope>NUCLEOTIDE SEQUENCE [LARGE SCALE GENOMIC DNA]</scope>
    <source>
        <strain evidence="5 6">PJ7</strain>
    </source>
</reference>
<evidence type="ECO:0000313" key="5">
    <source>
        <dbReference type="EMBL" id="EXF77365.1"/>
    </source>
</evidence>
<feature type="region of interest" description="Disordered" evidence="2">
    <location>
        <begin position="1325"/>
        <end position="1388"/>
    </location>
</feature>
<organism evidence="5 6">
    <name type="scientific">Colletotrichum fioriniae PJ7</name>
    <dbReference type="NCBI Taxonomy" id="1445577"/>
    <lineage>
        <taxon>Eukaryota</taxon>
        <taxon>Fungi</taxon>
        <taxon>Dikarya</taxon>
        <taxon>Ascomycota</taxon>
        <taxon>Pezizomycotina</taxon>
        <taxon>Sordariomycetes</taxon>
        <taxon>Hypocreomycetidae</taxon>
        <taxon>Glomerellales</taxon>
        <taxon>Glomerellaceae</taxon>
        <taxon>Colletotrichum</taxon>
        <taxon>Colletotrichum acutatum species complex</taxon>
    </lineage>
</organism>
<protein>
    <submittedName>
        <fullName evidence="5">Uncharacterized protein</fullName>
    </submittedName>
</protein>
<dbReference type="Pfam" id="PF17109">
    <property type="entry name" value="Goodbye"/>
    <property type="match status" value="1"/>
</dbReference>
<feature type="compositionally biased region" description="Basic and acidic residues" evidence="2">
    <location>
        <begin position="1352"/>
        <end position="1383"/>
    </location>
</feature>
<dbReference type="OrthoDB" id="448455at2759"/>
<comment type="caution">
    <text evidence="5">The sequence shown here is derived from an EMBL/GenBank/DDBJ whole genome shotgun (WGS) entry which is preliminary data.</text>
</comment>
<dbReference type="SUPFAM" id="SSF48452">
    <property type="entry name" value="TPR-like"/>
    <property type="match status" value="1"/>
</dbReference>
<dbReference type="SUPFAM" id="SSF52540">
    <property type="entry name" value="P-loop containing nucleoside triphosphate hydrolases"/>
    <property type="match status" value="1"/>
</dbReference>
<feature type="domain" description="Nephrocystin 3-like N-terminal" evidence="4">
    <location>
        <begin position="324"/>
        <end position="496"/>
    </location>
</feature>
<dbReference type="Gene3D" id="3.40.50.300">
    <property type="entry name" value="P-loop containing nucleotide triphosphate hydrolases"/>
    <property type="match status" value="1"/>
</dbReference>
<name>A0A010QL15_9PEZI</name>
<dbReference type="KEGG" id="cfj:CFIO01_10138"/>
<dbReference type="EMBL" id="JARH01000726">
    <property type="protein sequence ID" value="EXF77365.1"/>
    <property type="molecule type" value="Genomic_DNA"/>
</dbReference>
<dbReference type="HOGENOM" id="CLU_002382_0_0_1"/>
<dbReference type="Proteomes" id="UP000020467">
    <property type="component" value="Unassembled WGS sequence"/>
</dbReference>
<dbReference type="InterPro" id="IPR011990">
    <property type="entry name" value="TPR-like_helical_dom_sf"/>
</dbReference>
<evidence type="ECO:0000259" key="4">
    <source>
        <dbReference type="Pfam" id="PF24883"/>
    </source>
</evidence>
<dbReference type="InterPro" id="IPR027417">
    <property type="entry name" value="P-loop_NTPase"/>
</dbReference>
<gene>
    <name evidence="5" type="ORF">CFIO01_10138</name>
</gene>
<dbReference type="InterPro" id="IPR056884">
    <property type="entry name" value="NPHP3-like_N"/>
</dbReference>
<keyword evidence="1" id="KW-0677">Repeat</keyword>
<evidence type="ECO:0000259" key="3">
    <source>
        <dbReference type="Pfam" id="PF17109"/>
    </source>
</evidence>
<sequence length="1507" mass="171118">MAAVSDSEKAFYREWENNMKNDNRDISDLWQEALKNYKGIVGFDLQRSFRNVEDMIKSATQEMERFQDYRHNEGKVDRLRRAFASSLGYVETAAQILVPAAEGAFPPAAAIGTALTLIIKGCRSVTVDYDILIVFFEDMNGFLKRIAILETRLPKHRAYQNCLMEVFVSMLTMCGQGRKCIDLRRFKRWISNLVNGDGGELTEARDELKKKLGHLQMATQFAILANTEARNDLIKQLDDNQRSHTELLESFRNTVDSIYNETRRNGVVLAMVLRKLSEKPEDEKQLEISQAKNHASSRGLLNGLMAVGNNNYKYQSLKLTHIMGSCSWLALEAEWEQWHEIDNGKRPLLVVTGYPGVGKSHLAAAIYEKLQEKAKQDITGNTCVVQLYFNKDHHNLSCVFCGLIMLINQIAEANDAAYQILDAQIKKDELGLLESKGWMHLVEHLLKPVFERSPRLHVFVVLDAIDETTQWAELMSFLSECVGKEKLRVSVVVTCRLSSMSWLRDDITLLKIEITKGKQRQDFKLFVWDQIKSLKHLKSFSRYLQQRVADVVEETSPNMLYARHLLTCLDDLGREGAVLKALKQKMPCGLPGMYETLVAESQRLLPETHQKGVVALLQWIAVARRTFTLKEIQSLAKHLSRDSAFDLDKVPGLFSKLLMVGSPGFDTESQAVVKTSQAQFIKDLTQGDDENDDDSIYDGGSLHVRLRESFMKSYYFEMISPNEPSTVVYRSTHSAYQRFMFLTCTELAQSDWTDVEEGLKRYCALNSIWHWSEISPDHHTHEENAEVLEAFAKLLSNRTGLSSILRRADATHPEGDIENINDAIFQWARTIENVDVRDRLSPLATAWWDDVRQHPLNFRLGLAKAYLLDIYQSEDLQDAENSWKRLHSILERIGMSNELICQGRENFPEEFENFKDEKSSHDSKAVLGCLNLFATEMKPDASSHRAVAGLLCESGHLKPAEKTCKTALDISKLGSQDWFQASCVLVEIQNRLEKYDEACRIAQTALLELSKHEVPAKLKGIVYLTYGITQVFQKEFDEALKFVEKAKNSHPDGLTPGDLAAQLSISEFKGPEACIIVLKSWSPTERMSWLITRYREEGLQTFVFFARLAVTTKEQDFIVSFYEEAVELLDKLDAGTPLRTDLAKIYASVCDNSEEALKILEKVFDSRVIGRRFPVTAVDARSTLAHALMLMANIQVTLFRKSRDPEYKMERLQSLAGLMQRRFSMHVPHLSTTMTMSYRLALSYMYMSIGPLKKFHETLQSIMDDAFVGLGDSVDWNDRPCLFGLVQALTLLSRALKNDEEIVRYARILGSAIFSQKNSAHKGGLLSEDLNTNGQDERISPASVEGSLKTLGDSRSDMDDQKAVQVVEDPRTDKNSDEDKMTEDPSLGEGNILDSVKIDCEGICQPRCQLRGWGGRSVCFYLVPAGGVFICEDCQAFIASSKPEDVNFKLGPCRIVEYDYLKFPVEGWRGVKNGMLRLDGEEPVPFNDFLKKLQTEVIKNAWDRIWS</sequence>
<evidence type="ECO:0000256" key="1">
    <source>
        <dbReference type="ARBA" id="ARBA00022737"/>
    </source>
</evidence>